<keyword evidence="10" id="KW-1185">Reference proteome</keyword>
<dbReference type="InterPro" id="IPR020846">
    <property type="entry name" value="MFS_dom"/>
</dbReference>
<keyword evidence="6 7" id="KW-0472">Membrane</keyword>
<evidence type="ECO:0000313" key="10">
    <source>
        <dbReference type="Proteomes" id="UP000191144"/>
    </source>
</evidence>
<evidence type="ECO:0000256" key="1">
    <source>
        <dbReference type="ARBA" id="ARBA00004141"/>
    </source>
</evidence>
<dbReference type="OrthoDB" id="4540492at2759"/>
<dbReference type="PROSITE" id="PS00217">
    <property type="entry name" value="SUGAR_TRANSPORT_2"/>
    <property type="match status" value="1"/>
</dbReference>
<dbReference type="PANTHER" id="PTHR23503">
    <property type="entry name" value="SOLUTE CARRIER FAMILY 2"/>
    <property type="match status" value="1"/>
</dbReference>
<dbReference type="Gene3D" id="1.20.1250.20">
    <property type="entry name" value="MFS general substrate transporter like domains"/>
    <property type="match status" value="1"/>
</dbReference>
<dbReference type="Proteomes" id="UP000191144">
    <property type="component" value="Chromosome C"/>
</dbReference>
<evidence type="ECO:0000256" key="5">
    <source>
        <dbReference type="ARBA" id="ARBA00022989"/>
    </source>
</evidence>
<dbReference type="AlphaFoldDB" id="A0A1G4J3M8"/>
<dbReference type="PRINTS" id="PR00171">
    <property type="entry name" value="SUGRTRNSPORT"/>
</dbReference>
<keyword evidence="4 7" id="KW-0812">Transmembrane</keyword>
<feature type="transmembrane region" description="Helical" evidence="7">
    <location>
        <begin position="314"/>
        <end position="334"/>
    </location>
</feature>
<dbReference type="InterPro" id="IPR036259">
    <property type="entry name" value="MFS_trans_sf"/>
</dbReference>
<evidence type="ECO:0000256" key="3">
    <source>
        <dbReference type="ARBA" id="ARBA00022448"/>
    </source>
</evidence>
<feature type="transmembrane region" description="Helical" evidence="7">
    <location>
        <begin position="404"/>
        <end position="427"/>
    </location>
</feature>
<organism evidence="9 10">
    <name type="scientific">Lachancea meyersii CBS 8951</name>
    <dbReference type="NCBI Taxonomy" id="1266667"/>
    <lineage>
        <taxon>Eukaryota</taxon>
        <taxon>Fungi</taxon>
        <taxon>Dikarya</taxon>
        <taxon>Ascomycota</taxon>
        <taxon>Saccharomycotina</taxon>
        <taxon>Saccharomycetes</taxon>
        <taxon>Saccharomycetales</taxon>
        <taxon>Saccharomycetaceae</taxon>
        <taxon>Lachancea</taxon>
    </lineage>
</organism>
<feature type="transmembrane region" description="Helical" evidence="7">
    <location>
        <begin position="111"/>
        <end position="130"/>
    </location>
</feature>
<feature type="transmembrane region" description="Helical" evidence="7">
    <location>
        <begin position="376"/>
        <end position="398"/>
    </location>
</feature>
<dbReference type="InterPro" id="IPR005828">
    <property type="entry name" value="MFS_sugar_transport-like"/>
</dbReference>
<dbReference type="PANTHER" id="PTHR23503:SF8">
    <property type="entry name" value="FACILITATED GLUCOSE TRANSPORTER PROTEIN 1"/>
    <property type="match status" value="1"/>
</dbReference>
<comment type="similarity">
    <text evidence="2">Belongs to the major facilitator superfamily. Sugar transporter (TC 2.A.1.1) family.</text>
</comment>
<evidence type="ECO:0000256" key="6">
    <source>
        <dbReference type="ARBA" id="ARBA00023136"/>
    </source>
</evidence>
<dbReference type="PROSITE" id="PS50850">
    <property type="entry name" value="MFS"/>
    <property type="match status" value="1"/>
</dbReference>
<gene>
    <name evidence="9" type="ORF">LAME_0C08042G</name>
</gene>
<evidence type="ECO:0000313" key="9">
    <source>
        <dbReference type="EMBL" id="SCU84058.1"/>
    </source>
</evidence>
<name>A0A1G4J3M8_9SACH</name>
<evidence type="ECO:0000256" key="2">
    <source>
        <dbReference type="ARBA" id="ARBA00010992"/>
    </source>
</evidence>
<dbReference type="PROSITE" id="PS51257">
    <property type="entry name" value="PROKAR_LIPOPROTEIN"/>
    <property type="match status" value="1"/>
</dbReference>
<feature type="transmembrane region" description="Helical" evidence="7">
    <location>
        <begin position="464"/>
        <end position="486"/>
    </location>
</feature>
<keyword evidence="3" id="KW-0813">Transport</keyword>
<evidence type="ECO:0000259" key="8">
    <source>
        <dbReference type="PROSITE" id="PS50850"/>
    </source>
</evidence>
<dbReference type="InterPro" id="IPR045263">
    <property type="entry name" value="GLUT"/>
</dbReference>
<reference evidence="10" key="1">
    <citation type="submission" date="2016-03" db="EMBL/GenBank/DDBJ databases">
        <authorList>
            <person name="Devillers Hugo."/>
        </authorList>
    </citation>
    <scope>NUCLEOTIDE SEQUENCE [LARGE SCALE GENOMIC DNA]</scope>
</reference>
<dbReference type="GO" id="GO:0016020">
    <property type="term" value="C:membrane"/>
    <property type="evidence" value="ECO:0007669"/>
    <property type="project" value="UniProtKB-SubCell"/>
</dbReference>
<accession>A0A1G4J3M8</accession>
<feature type="transmembrane region" description="Helical" evidence="7">
    <location>
        <begin position="169"/>
        <end position="191"/>
    </location>
</feature>
<protein>
    <submittedName>
        <fullName evidence="9">LAME_0C08042g1_1</fullName>
    </submittedName>
</protein>
<sequence length="503" mass="54932">MTERQALMPTKPKVTPSLAFATLVACFGSIQYGYHMAELNAPGQVLSCSEFINPWPETQYRNTWLGSHGFKQCIKISEQQIGLATSIFSIGGLVGSLYAGRLADRYGRKRYSFTNCIVGIVGSLILFRANTYAQLVWGRLIVGMCCGSSIVVTPLFINEISPKELRGSLGSMNQVCINVGILLTQFLALIFADSFRWRWLMLAGALLALVNLFLLFKVDESPLWLASQGDIDGAESVLQSLRGGDLHRSRDEVEEWLTARGSSRGGSYYAVMRDASPANAPASQQSSLRSSEAFNADLSLLKYFTDPRYSKSRWAVTAILVSQQFCGINSIIFYGVKVISGQLPQYALAVNFVISIVNVVATFGASFLVDHWGRKPLLICSAAAMSVATTFVSGGIVADNAGVLVTFTIIYVAVFALGLGPIPFLVISELSPPDASGIAQSYGTTCNWIATFIVGYGFPSLHQWLQGYVFLVFAVYAAGFATYVWYKIPETKGKHGADLRWRE</sequence>
<evidence type="ECO:0000256" key="4">
    <source>
        <dbReference type="ARBA" id="ARBA00022692"/>
    </source>
</evidence>
<feature type="transmembrane region" description="Helical" evidence="7">
    <location>
        <begin position="136"/>
        <end position="157"/>
    </location>
</feature>
<dbReference type="GO" id="GO:0015149">
    <property type="term" value="F:hexose transmembrane transporter activity"/>
    <property type="evidence" value="ECO:0007669"/>
    <property type="project" value="TreeGrafter"/>
</dbReference>
<dbReference type="EMBL" id="LT598479">
    <property type="protein sequence ID" value="SCU84058.1"/>
    <property type="molecule type" value="Genomic_DNA"/>
</dbReference>
<dbReference type="InterPro" id="IPR003663">
    <property type="entry name" value="Sugar/inositol_transpt"/>
</dbReference>
<comment type="subcellular location">
    <subcellularLocation>
        <location evidence="1">Membrane</location>
        <topology evidence="1">Multi-pass membrane protein</topology>
    </subcellularLocation>
</comment>
<keyword evidence="5 7" id="KW-1133">Transmembrane helix</keyword>
<evidence type="ECO:0000256" key="7">
    <source>
        <dbReference type="SAM" id="Phobius"/>
    </source>
</evidence>
<feature type="transmembrane region" description="Helical" evidence="7">
    <location>
        <begin position="81"/>
        <end position="99"/>
    </location>
</feature>
<feature type="transmembrane region" description="Helical" evidence="7">
    <location>
        <begin position="439"/>
        <end position="458"/>
    </location>
</feature>
<dbReference type="SUPFAM" id="SSF103473">
    <property type="entry name" value="MFS general substrate transporter"/>
    <property type="match status" value="1"/>
</dbReference>
<dbReference type="Pfam" id="PF00083">
    <property type="entry name" value="Sugar_tr"/>
    <property type="match status" value="1"/>
</dbReference>
<feature type="transmembrane region" description="Helical" evidence="7">
    <location>
        <begin position="197"/>
        <end position="216"/>
    </location>
</feature>
<feature type="domain" description="Major facilitator superfamily (MFS) profile" evidence="8">
    <location>
        <begin position="21"/>
        <end position="492"/>
    </location>
</feature>
<feature type="transmembrane region" description="Helical" evidence="7">
    <location>
        <begin position="346"/>
        <end position="369"/>
    </location>
</feature>
<proteinExistence type="inferred from homology"/>
<dbReference type="InterPro" id="IPR005829">
    <property type="entry name" value="Sugar_transporter_CS"/>
</dbReference>
<dbReference type="PROSITE" id="PS00216">
    <property type="entry name" value="SUGAR_TRANSPORT_1"/>
    <property type="match status" value="2"/>
</dbReference>